<accession>A0AC35TRC7</accession>
<protein>
    <submittedName>
        <fullName evidence="2">DUF725 domain-containing protein</fullName>
    </submittedName>
</protein>
<dbReference type="Proteomes" id="UP000095286">
    <property type="component" value="Unplaced"/>
</dbReference>
<organism evidence="1 2">
    <name type="scientific">Rhabditophanes sp. KR3021</name>
    <dbReference type="NCBI Taxonomy" id="114890"/>
    <lineage>
        <taxon>Eukaryota</taxon>
        <taxon>Metazoa</taxon>
        <taxon>Ecdysozoa</taxon>
        <taxon>Nematoda</taxon>
        <taxon>Chromadorea</taxon>
        <taxon>Rhabditida</taxon>
        <taxon>Tylenchina</taxon>
        <taxon>Panagrolaimomorpha</taxon>
        <taxon>Strongyloidoidea</taxon>
        <taxon>Alloionematidae</taxon>
        <taxon>Rhabditophanes</taxon>
    </lineage>
</organism>
<evidence type="ECO:0000313" key="2">
    <source>
        <dbReference type="WBParaSite" id="RSKR_0000341200.1"/>
    </source>
</evidence>
<name>A0AC35TRC7_9BILA</name>
<sequence>MKTICLALMIFSNLAALTLGASIAKTFVYQNTPLQLIDKAIQVGRTERLNFNEWIASAKSTLKINEIETMYESFLKECSSVAALVGQTDSMSVDSRVQPAIVIARQKMLQTLGLDTETVHFLTMAPQEKRQTVEKLCMMHEVDIQCANAFYGNDLSAINEKLDMIKWSSGFAKVMIDEECPAHQIDMSDLTCIVEAVDDFSITCDASIKHYNKTKHQIDYQMENSLINKYSEFEEMFNDQEKPTTEQQIRVKVETDKQLRQVMSELSIFEAHKCHSFSMTIGCISKTIEKKCGSRASDKMVKMLKIGYLRRERFEEVNQAFHDTDVDPHRSCQTFY</sequence>
<dbReference type="WBParaSite" id="RSKR_0000341200.1">
    <property type="protein sequence ID" value="RSKR_0000341200.1"/>
    <property type="gene ID" value="RSKR_0000341200"/>
</dbReference>
<reference evidence="2" key="1">
    <citation type="submission" date="2016-11" db="UniProtKB">
        <authorList>
            <consortium name="WormBaseParasite"/>
        </authorList>
    </citation>
    <scope>IDENTIFICATION</scope>
    <source>
        <strain evidence="2">KR3021</strain>
    </source>
</reference>
<evidence type="ECO:0000313" key="1">
    <source>
        <dbReference type="Proteomes" id="UP000095286"/>
    </source>
</evidence>
<proteinExistence type="predicted"/>